<dbReference type="RefSeq" id="WP_087679133.1">
    <property type="nucleotide sequence ID" value="NZ_FUWV01000012.1"/>
</dbReference>
<dbReference type="CDD" id="cd02151">
    <property type="entry name" value="nitroreductase"/>
    <property type="match status" value="1"/>
</dbReference>
<name>A0A1T4NP84_9FIRM</name>
<evidence type="ECO:0000256" key="5">
    <source>
        <dbReference type="ARBA" id="ARBA00023002"/>
    </source>
</evidence>
<reference evidence="7 8" key="1">
    <citation type="submission" date="2017-02" db="EMBL/GenBank/DDBJ databases">
        <authorList>
            <person name="Peterson S.W."/>
        </authorList>
    </citation>
    <scope>NUCLEOTIDE SEQUENCE [LARGE SCALE GENOMIC DNA]</scope>
    <source>
        <strain evidence="7 8">DSM 15102</strain>
    </source>
</reference>
<evidence type="ECO:0000313" key="7">
    <source>
        <dbReference type="EMBL" id="SJZ81023.1"/>
    </source>
</evidence>
<evidence type="ECO:0000256" key="1">
    <source>
        <dbReference type="ARBA" id="ARBA00001917"/>
    </source>
</evidence>
<protein>
    <submittedName>
        <fullName evidence="7">Nitroreductase</fullName>
    </submittedName>
</protein>
<comment type="similarity">
    <text evidence="2">Belongs to the nitroreductase family.</text>
</comment>
<sequence>MLDLLKTRRSIRKFQSREVEEEKIQELLKGALMAPSSKNKKPWELIILKDKEKLREVSQCRGKISAFIEKAAFGIVVVVDPETSDVWIEDASIIATILHLQAHSLGLGSCWIQVRNREMSEGESAEEYLKKILSIPQKYRIECMIALGYPAEEKKPHDEEKLCYEKIHKNSF</sequence>
<dbReference type="AlphaFoldDB" id="A0A1T4NP84"/>
<dbReference type="InterPro" id="IPR029479">
    <property type="entry name" value="Nitroreductase"/>
</dbReference>
<keyword evidence="8" id="KW-1185">Reference proteome</keyword>
<dbReference type="Proteomes" id="UP000196365">
    <property type="component" value="Unassembled WGS sequence"/>
</dbReference>
<keyword evidence="4" id="KW-0288">FMN</keyword>
<evidence type="ECO:0000256" key="3">
    <source>
        <dbReference type="ARBA" id="ARBA00022630"/>
    </source>
</evidence>
<dbReference type="Pfam" id="PF00881">
    <property type="entry name" value="Nitroreductase"/>
    <property type="match status" value="2"/>
</dbReference>
<dbReference type="SUPFAM" id="SSF55469">
    <property type="entry name" value="FMN-dependent nitroreductase-like"/>
    <property type="match status" value="1"/>
</dbReference>
<feature type="domain" description="Nitroreductase" evidence="6">
    <location>
        <begin position="5"/>
        <end position="57"/>
    </location>
</feature>
<comment type="cofactor">
    <cofactor evidence="1">
        <name>FMN</name>
        <dbReference type="ChEBI" id="CHEBI:58210"/>
    </cofactor>
</comment>
<evidence type="ECO:0000256" key="2">
    <source>
        <dbReference type="ARBA" id="ARBA00007118"/>
    </source>
</evidence>
<feature type="domain" description="Nitroreductase" evidence="6">
    <location>
        <begin position="64"/>
        <end position="149"/>
    </location>
</feature>
<dbReference type="PANTHER" id="PTHR43673">
    <property type="entry name" value="NAD(P)H NITROREDUCTASE YDGI-RELATED"/>
    <property type="match status" value="1"/>
</dbReference>
<evidence type="ECO:0000313" key="8">
    <source>
        <dbReference type="Proteomes" id="UP000196365"/>
    </source>
</evidence>
<keyword evidence="3" id="KW-0285">Flavoprotein</keyword>
<evidence type="ECO:0000256" key="4">
    <source>
        <dbReference type="ARBA" id="ARBA00022643"/>
    </source>
</evidence>
<dbReference type="EMBL" id="FUWV01000012">
    <property type="protein sequence ID" value="SJZ81023.1"/>
    <property type="molecule type" value="Genomic_DNA"/>
</dbReference>
<dbReference type="GO" id="GO:0016491">
    <property type="term" value="F:oxidoreductase activity"/>
    <property type="evidence" value="ECO:0007669"/>
    <property type="project" value="UniProtKB-KW"/>
</dbReference>
<gene>
    <name evidence="7" type="ORF">SAMN02745973_01750</name>
</gene>
<dbReference type="PANTHER" id="PTHR43673:SF2">
    <property type="entry name" value="NITROREDUCTASE"/>
    <property type="match status" value="1"/>
</dbReference>
<organism evidence="7 8">
    <name type="scientific">Garciella nitratireducens DSM 15102</name>
    <dbReference type="NCBI Taxonomy" id="1121911"/>
    <lineage>
        <taxon>Bacteria</taxon>
        <taxon>Bacillati</taxon>
        <taxon>Bacillota</taxon>
        <taxon>Clostridia</taxon>
        <taxon>Eubacteriales</taxon>
        <taxon>Eubacteriaceae</taxon>
        <taxon>Garciella</taxon>
    </lineage>
</organism>
<keyword evidence="5" id="KW-0560">Oxidoreductase</keyword>
<evidence type="ECO:0000259" key="6">
    <source>
        <dbReference type="Pfam" id="PF00881"/>
    </source>
</evidence>
<dbReference type="OrthoDB" id="9812105at2"/>
<accession>A0A1T4NP84</accession>
<dbReference type="Gene3D" id="3.40.109.10">
    <property type="entry name" value="NADH Oxidase"/>
    <property type="match status" value="1"/>
</dbReference>
<dbReference type="InterPro" id="IPR000415">
    <property type="entry name" value="Nitroreductase-like"/>
</dbReference>
<proteinExistence type="inferred from homology"/>